<organism evidence="1 2">
    <name type="scientific">Candidatus Desulfatibia vada</name>
    <dbReference type="NCBI Taxonomy" id="2841696"/>
    <lineage>
        <taxon>Bacteria</taxon>
        <taxon>Pseudomonadati</taxon>
        <taxon>Thermodesulfobacteriota</taxon>
        <taxon>Desulfobacteria</taxon>
        <taxon>Desulfobacterales</taxon>
        <taxon>Desulfobacterales incertae sedis</taxon>
        <taxon>Candidatus Desulfatibia</taxon>
    </lineage>
</organism>
<evidence type="ECO:0000313" key="1">
    <source>
        <dbReference type="EMBL" id="MBC8432669.1"/>
    </source>
</evidence>
<dbReference type="AlphaFoldDB" id="A0A8J6NZ44"/>
<sequence>MAKKPVQYHQGGFPPKRLDWERLVSLIGPANAALARYDGMLAAVPNPAVYAYRALLNISEGMDVF</sequence>
<name>A0A8J6NZ44_9BACT</name>
<comment type="caution">
    <text evidence="1">The sequence shown here is derived from an EMBL/GenBank/DDBJ whole genome shotgun (WGS) entry which is preliminary data.</text>
</comment>
<gene>
    <name evidence="1" type="ORF">H8D96_12220</name>
</gene>
<accession>A0A8J6NZ44</accession>
<proteinExistence type="predicted"/>
<protein>
    <submittedName>
        <fullName evidence="1">Uncharacterized protein</fullName>
    </submittedName>
</protein>
<evidence type="ECO:0000313" key="2">
    <source>
        <dbReference type="Proteomes" id="UP000605201"/>
    </source>
</evidence>
<reference evidence="1 2" key="1">
    <citation type="submission" date="2020-08" db="EMBL/GenBank/DDBJ databases">
        <title>Bridging the membrane lipid divide: bacteria of the FCB group superphylum have the potential to synthesize archaeal ether lipids.</title>
        <authorList>
            <person name="Villanueva L."/>
            <person name="Von Meijenfeldt F.A.B."/>
            <person name="Westbye A.B."/>
            <person name="Yadav S."/>
            <person name="Hopmans E.C."/>
            <person name="Dutilh B.E."/>
            <person name="Sinninghe Damste J.S."/>
        </authorList>
    </citation>
    <scope>NUCLEOTIDE SEQUENCE [LARGE SCALE GENOMIC DNA]</scope>
    <source>
        <strain evidence="1">NIOZ-UU17</strain>
    </source>
</reference>
<dbReference type="EMBL" id="JACNIG010000242">
    <property type="protein sequence ID" value="MBC8432669.1"/>
    <property type="molecule type" value="Genomic_DNA"/>
</dbReference>
<dbReference type="Proteomes" id="UP000605201">
    <property type="component" value="Unassembled WGS sequence"/>
</dbReference>